<proteinExistence type="predicted"/>
<dbReference type="EMBL" id="FNCQ01000002">
    <property type="protein sequence ID" value="SDG27005.1"/>
    <property type="molecule type" value="Genomic_DNA"/>
</dbReference>
<dbReference type="PANTHER" id="PTHR10900">
    <property type="entry name" value="PERIOSTIN-RELATED"/>
    <property type="match status" value="1"/>
</dbReference>
<dbReference type="InterPro" id="IPR050904">
    <property type="entry name" value="Adhesion/Biosynth-related"/>
</dbReference>
<dbReference type="Gene3D" id="2.30.180.10">
    <property type="entry name" value="FAS1 domain"/>
    <property type="match status" value="2"/>
</dbReference>
<evidence type="ECO:0000313" key="4">
    <source>
        <dbReference type="Proteomes" id="UP000198779"/>
    </source>
</evidence>
<dbReference type="PROSITE" id="PS51257">
    <property type="entry name" value="PROKAR_LIPOPROTEIN"/>
    <property type="match status" value="1"/>
</dbReference>
<dbReference type="STRING" id="645274.SAMN04487901_10216"/>
<dbReference type="InterPro" id="IPR036378">
    <property type="entry name" value="FAS1_dom_sf"/>
</dbReference>
<feature type="domain" description="FAS1" evidence="2">
    <location>
        <begin position="43"/>
        <end position="184"/>
    </location>
</feature>
<protein>
    <submittedName>
        <fullName evidence="3">Uncaracterized surface protein containing fasciclin (FAS1) repeats</fullName>
    </submittedName>
</protein>
<dbReference type="SMART" id="SM00554">
    <property type="entry name" value="FAS1"/>
    <property type="match status" value="1"/>
</dbReference>
<gene>
    <name evidence="3" type="ORF">SAMN04487901_10216</name>
</gene>
<dbReference type="Proteomes" id="UP000198779">
    <property type="component" value="Unassembled WGS sequence"/>
</dbReference>
<dbReference type="GO" id="GO:0005615">
    <property type="term" value="C:extracellular space"/>
    <property type="evidence" value="ECO:0007669"/>
    <property type="project" value="TreeGrafter"/>
</dbReference>
<dbReference type="AlphaFoldDB" id="A0A1G7SVC2"/>
<dbReference type="PANTHER" id="PTHR10900:SF77">
    <property type="entry name" value="FI19380P1"/>
    <property type="match status" value="1"/>
</dbReference>
<dbReference type="InterPro" id="IPR000782">
    <property type="entry name" value="FAS1_domain"/>
</dbReference>
<name>A0A1G7SVC2_9BACT</name>
<sequence length="660" mass="75082">MKIYRNIWQLAAACCLLAVGAVTTSCSDDDSDAPLNFYSSVRLTAAEFIEADDAQFSDFKYILQKGNYLGMLKTYGHYTVFAPTNEAIQLYLKEKGYPCVDSLPKEICDTLSRTHIVSDKAYFTTDMGDEVSPVNMNDNYINMTSDSDVVNNNALVFYVNEKSRLIQRDDSVTNGVVHVIDHVIKASNDLLPALIEQNPKLSIFYQALRLTGMADSLMKYIDQTYTVDPDSAIGGKGFGVVNSTAGDGSGQKTTTYYPKERKFMFTAFVETDSVFEANGIHNLDELIQFANTIYHESYPDDLDYDNDYKDRRNPLNRFISYHLMPCKGDRDYWVHCKGALWKNKFLVESYDPEEYFETMAPHTIMRFSSPAGEEVYINRKETYASVNGVWTKPKKTVEQEGIHVLKEKGAECSNGIYHYIDGILVYSKDVRSNVLNRRIRIDSSCLSPEFMNSHARYYYMGKDRMMIGYKHGYLMNFKMHNANTFVGCGNEQEGWVHYEGSGVCITGERFDASIKLPSVPMDGTYEVRIGYSQGDDRGIAQVYLNNEACGIPVSFRILDSNAGRVDDTGDVEEDRANDKAMRNRGFMKAMASYGTRNGTSLRDQSNCLRRILVRQTMRADQDYWLRFRQILPGNSLYMSLDYVELCPKDVYDDPEGENPF</sequence>
<keyword evidence="4" id="KW-1185">Reference proteome</keyword>
<keyword evidence="1" id="KW-0732">Signal</keyword>
<evidence type="ECO:0000256" key="1">
    <source>
        <dbReference type="SAM" id="SignalP"/>
    </source>
</evidence>
<feature type="chain" id="PRO_5011523420" evidence="1">
    <location>
        <begin position="28"/>
        <end position="660"/>
    </location>
</feature>
<evidence type="ECO:0000313" key="3">
    <source>
        <dbReference type="EMBL" id="SDG27005.1"/>
    </source>
</evidence>
<dbReference type="Pfam" id="PF02469">
    <property type="entry name" value="Fasciclin"/>
    <property type="match status" value="1"/>
</dbReference>
<evidence type="ECO:0000259" key="2">
    <source>
        <dbReference type="PROSITE" id="PS50213"/>
    </source>
</evidence>
<dbReference type="RefSeq" id="WP_237802793.1">
    <property type="nucleotide sequence ID" value="NZ_CP091790.1"/>
</dbReference>
<dbReference type="PROSITE" id="PS50213">
    <property type="entry name" value="FAS1"/>
    <property type="match status" value="1"/>
</dbReference>
<reference evidence="4" key="1">
    <citation type="submission" date="2016-10" db="EMBL/GenBank/DDBJ databases">
        <authorList>
            <person name="Varghese N."/>
            <person name="Submissions S."/>
        </authorList>
    </citation>
    <scope>NUCLEOTIDE SEQUENCE [LARGE SCALE GENOMIC DNA]</scope>
    <source>
        <strain evidence="4">BP1-148</strain>
    </source>
</reference>
<feature type="signal peptide" evidence="1">
    <location>
        <begin position="1"/>
        <end position="27"/>
    </location>
</feature>
<organism evidence="3 4">
    <name type="scientific">Prevotella communis</name>
    <dbReference type="NCBI Taxonomy" id="2913614"/>
    <lineage>
        <taxon>Bacteria</taxon>
        <taxon>Pseudomonadati</taxon>
        <taxon>Bacteroidota</taxon>
        <taxon>Bacteroidia</taxon>
        <taxon>Bacteroidales</taxon>
        <taxon>Prevotellaceae</taxon>
        <taxon>Prevotella</taxon>
    </lineage>
</organism>
<dbReference type="SUPFAM" id="SSF82153">
    <property type="entry name" value="FAS1 domain"/>
    <property type="match status" value="1"/>
</dbReference>
<accession>A0A1G7SVC2</accession>